<evidence type="ECO:0000259" key="6">
    <source>
        <dbReference type="Pfam" id="PF02826"/>
    </source>
</evidence>
<dbReference type="InterPro" id="IPR029753">
    <property type="entry name" value="D-isomer_DH_CS"/>
</dbReference>
<keyword evidence="8" id="KW-1185">Reference proteome</keyword>
<gene>
    <name evidence="7" type="ORF">FE785_10065</name>
</gene>
<dbReference type="KEGG" id="thig:FE785_10065"/>
<organism evidence="7 8">
    <name type="scientific">Thiomicrorhabdus sediminis</name>
    <dbReference type="NCBI Taxonomy" id="2580412"/>
    <lineage>
        <taxon>Bacteria</taxon>
        <taxon>Pseudomonadati</taxon>
        <taxon>Pseudomonadota</taxon>
        <taxon>Gammaproteobacteria</taxon>
        <taxon>Thiotrichales</taxon>
        <taxon>Piscirickettsiaceae</taxon>
        <taxon>Thiomicrorhabdus</taxon>
    </lineage>
</organism>
<dbReference type="CDD" id="cd12183">
    <property type="entry name" value="LDH_like_2"/>
    <property type="match status" value="1"/>
</dbReference>
<dbReference type="Pfam" id="PF00389">
    <property type="entry name" value="2-Hacid_dh"/>
    <property type="match status" value="1"/>
</dbReference>
<evidence type="ECO:0000256" key="1">
    <source>
        <dbReference type="ARBA" id="ARBA00005854"/>
    </source>
</evidence>
<dbReference type="EMBL" id="CP040602">
    <property type="protein sequence ID" value="QCU91191.1"/>
    <property type="molecule type" value="Genomic_DNA"/>
</dbReference>
<feature type="domain" description="D-isomer specific 2-hydroxyacid dehydrogenase NAD-binding" evidence="6">
    <location>
        <begin position="115"/>
        <end position="302"/>
    </location>
</feature>
<evidence type="ECO:0000256" key="2">
    <source>
        <dbReference type="ARBA" id="ARBA00023002"/>
    </source>
</evidence>
<evidence type="ECO:0000256" key="4">
    <source>
        <dbReference type="RuleBase" id="RU003719"/>
    </source>
</evidence>
<comment type="similarity">
    <text evidence="1 4">Belongs to the D-isomer specific 2-hydroxyacid dehydrogenase family.</text>
</comment>
<dbReference type="InterPro" id="IPR006140">
    <property type="entry name" value="D-isomer_DH_NAD-bd"/>
</dbReference>
<dbReference type="AlphaFoldDB" id="A0A4P9K8B0"/>
<name>A0A4P9K8B0_9GAMM</name>
<protein>
    <submittedName>
        <fullName evidence="7">2-hydroxyacid dehydrogenase</fullName>
    </submittedName>
</protein>
<dbReference type="GO" id="GO:0008720">
    <property type="term" value="F:D-lactate dehydrogenase (NAD+) activity"/>
    <property type="evidence" value="ECO:0007669"/>
    <property type="project" value="TreeGrafter"/>
</dbReference>
<evidence type="ECO:0000313" key="8">
    <source>
        <dbReference type="Proteomes" id="UP000304864"/>
    </source>
</evidence>
<dbReference type="PROSITE" id="PS00671">
    <property type="entry name" value="D_2_HYDROXYACID_DH_3"/>
    <property type="match status" value="1"/>
</dbReference>
<dbReference type="PANTHER" id="PTHR43026:SF1">
    <property type="entry name" value="2-HYDROXYACID DEHYDROGENASE HOMOLOG 1-RELATED"/>
    <property type="match status" value="1"/>
</dbReference>
<proteinExistence type="inferred from homology"/>
<dbReference type="PANTHER" id="PTHR43026">
    <property type="entry name" value="2-HYDROXYACID DEHYDROGENASE HOMOLOG 1-RELATED"/>
    <property type="match status" value="1"/>
</dbReference>
<dbReference type="SUPFAM" id="SSF52283">
    <property type="entry name" value="Formate/glycerate dehydrogenase catalytic domain-like"/>
    <property type="match status" value="1"/>
</dbReference>
<dbReference type="PROSITE" id="PS00065">
    <property type="entry name" value="D_2_HYDROXYACID_DH_1"/>
    <property type="match status" value="1"/>
</dbReference>
<reference evidence="7 8" key="1">
    <citation type="submission" date="2019-05" db="EMBL/GenBank/DDBJ databases">
        <title>Thiomicrorhabdus sediminis sp. nov, a novel sulfur-oxidizing bacterium isolated from coastal sediment.</title>
        <authorList>
            <person name="Liu X."/>
        </authorList>
    </citation>
    <scope>NUCLEOTIDE SEQUENCE [LARGE SCALE GENOMIC DNA]</scope>
    <source>
        <strain evidence="7 8">G1</strain>
    </source>
</reference>
<keyword evidence="2 4" id="KW-0560">Oxidoreductase</keyword>
<accession>A0A4P9K8B0</accession>
<sequence>MSDNTVTHVVSFSCKEYDEQALCRVFDETIHAKYLEVPLDANTVVYAKQAKVITAFVNDDLSAPILQQLNDYGVELIALRCAGFNNVDLAEAKRLGLRVVRVPAYSPYAVAEHTIGLMLALNRKFHKAYNRVRDGNFALKGLLGFDMHGKTVGIVGAGRIGRLVGKMLKAFGCHVLIYDPYSCEACKELGIKQVELNTLFENADIITLHCPLTPESTHLINDQSIATMKKGVMLINTGRGALMDSKALIEGLKSKKIGYLGMDVFEREGALFFEDHSCEIIYDDEFERLLTFPNVLVTGHQAYFTEEALSHIAETTAQNIYEYRKQGKDSKRLLNEIEIS</sequence>
<evidence type="ECO:0000313" key="7">
    <source>
        <dbReference type="EMBL" id="QCU91191.1"/>
    </source>
</evidence>
<dbReference type="InterPro" id="IPR029752">
    <property type="entry name" value="D-isomer_DH_CS1"/>
</dbReference>
<dbReference type="OrthoDB" id="9805416at2"/>
<dbReference type="Gene3D" id="3.40.50.720">
    <property type="entry name" value="NAD(P)-binding Rossmann-like Domain"/>
    <property type="match status" value="2"/>
</dbReference>
<evidence type="ECO:0000259" key="5">
    <source>
        <dbReference type="Pfam" id="PF00389"/>
    </source>
</evidence>
<dbReference type="InterPro" id="IPR058205">
    <property type="entry name" value="D-LDH-like"/>
</dbReference>
<feature type="domain" description="D-isomer specific 2-hydroxyacid dehydrogenase catalytic" evidence="5">
    <location>
        <begin position="30"/>
        <end position="328"/>
    </location>
</feature>
<dbReference type="InterPro" id="IPR006139">
    <property type="entry name" value="D-isomer_2_OHA_DH_cat_dom"/>
</dbReference>
<dbReference type="Proteomes" id="UP000304864">
    <property type="component" value="Chromosome"/>
</dbReference>
<dbReference type="InterPro" id="IPR036291">
    <property type="entry name" value="NAD(P)-bd_dom_sf"/>
</dbReference>
<keyword evidence="3" id="KW-0520">NAD</keyword>
<dbReference type="SUPFAM" id="SSF51735">
    <property type="entry name" value="NAD(P)-binding Rossmann-fold domains"/>
    <property type="match status" value="1"/>
</dbReference>
<dbReference type="GO" id="GO:0051287">
    <property type="term" value="F:NAD binding"/>
    <property type="evidence" value="ECO:0007669"/>
    <property type="project" value="InterPro"/>
</dbReference>
<dbReference type="PROSITE" id="PS00670">
    <property type="entry name" value="D_2_HYDROXYACID_DH_2"/>
    <property type="match status" value="1"/>
</dbReference>
<dbReference type="Pfam" id="PF02826">
    <property type="entry name" value="2-Hacid_dh_C"/>
    <property type="match status" value="1"/>
</dbReference>
<evidence type="ECO:0000256" key="3">
    <source>
        <dbReference type="ARBA" id="ARBA00023027"/>
    </source>
</evidence>